<evidence type="ECO:0000256" key="13">
    <source>
        <dbReference type="ARBA" id="ARBA00023049"/>
    </source>
</evidence>
<dbReference type="GO" id="GO:0006465">
    <property type="term" value="P:signal peptide processing"/>
    <property type="evidence" value="ECO:0007669"/>
    <property type="project" value="UniProtKB-ARBA"/>
</dbReference>
<dbReference type="FunFam" id="1.10.8.60:FF:000019">
    <property type="entry name" value="AFG3-like AAA ATPase 2"/>
    <property type="match status" value="1"/>
</dbReference>
<dbReference type="InterPro" id="IPR041569">
    <property type="entry name" value="AAA_lid_3"/>
</dbReference>
<evidence type="ECO:0000256" key="17">
    <source>
        <dbReference type="ARBA" id="ARBA00065348"/>
    </source>
</evidence>
<dbReference type="InterPro" id="IPR003593">
    <property type="entry name" value="AAA+_ATPase"/>
</dbReference>
<dbReference type="InterPro" id="IPR000642">
    <property type="entry name" value="Peptidase_M41"/>
</dbReference>
<evidence type="ECO:0000256" key="7">
    <source>
        <dbReference type="ARBA" id="ARBA00022723"/>
    </source>
</evidence>
<dbReference type="InterPro" id="IPR050928">
    <property type="entry name" value="ATP-dep_Zn_Metalloprotease"/>
</dbReference>
<comment type="subcellular location">
    <subcellularLocation>
        <location evidence="2">Mitochondrion membrane</location>
        <topology evidence="2">Multi-pass membrane protein</topology>
    </subcellularLocation>
</comment>
<dbReference type="GO" id="GO:0005524">
    <property type="term" value="F:ATP binding"/>
    <property type="evidence" value="ECO:0007669"/>
    <property type="project" value="UniProtKB-KW"/>
</dbReference>
<dbReference type="InterPro" id="IPR027417">
    <property type="entry name" value="P-loop_NTPase"/>
</dbReference>
<protein>
    <submittedName>
        <fullName evidence="21">AFG3</fullName>
    </submittedName>
</protein>
<dbReference type="Gene3D" id="1.10.8.60">
    <property type="match status" value="1"/>
</dbReference>
<keyword evidence="8" id="KW-0547">Nucleotide-binding</keyword>
<dbReference type="GO" id="GO:0004176">
    <property type="term" value="F:ATP-dependent peptidase activity"/>
    <property type="evidence" value="ECO:0007669"/>
    <property type="project" value="InterPro"/>
</dbReference>
<comment type="similarity">
    <text evidence="4">In the N-terminal section; belongs to the AAA ATPase family.</text>
</comment>
<keyword evidence="6 19" id="KW-0812">Transmembrane</keyword>
<feature type="transmembrane region" description="Helical" evidence="19">
    <location>
        <begin position="269"/>
        <end position="289"/>
    </location>
</feature>
<evidence type="ECO:0000256" key="14">
    <source>
        <dbReference type="ARBA" id="ARBA00023128"/>
    </source>
</evidence>
<evidence type="ECO:0000256" key="9">
    <source>
        <dbReference type="ARBA" id="ARBA00022801"/>
    </source>
</evidence>
<feature type="domain" description="AAA+ ATPase" evidence="20">
    <location>
        <begin position="367"/>
        <end position="506"/>
    </location>
</feature>
<dbReference type="CDD" id="cd19501">
    <property type="entry name" value="RecA-like_FtsH"/>
    <property type="match status" value="1"/>
</dbReference>
<dbReference type="Pfam" id="PF17862">
    <property type="entry name" value="AAA_lid_3"/>
    <property type="match status" value="1"/>
</dbReference>
<dbReference type="NCBIfam" id="TIGR01241">
    <property type="entry name" value="FtsH_fam"/>
    <property type="match status" value="1"/>
</dbReference>
<dbReference type="HAMAP" id="MF_01458">
    <property type="entry name" value="FtsH"/>
    <property type="match status" value="1"/>
</dbReference>
<keyword evidence="15 19" id="KW-0472">Membrane</keyword>
<keyword evidence="22" id="KW-1185">Reference proteome</keyword>
<evidence type="ECO:0000256" key="16">
    <source>
        <dbReference type="ARBA" id="ARBA00048778"/>
    </source>
</evidence>
<evidence type="ECO:0000256" key="6">
    <source>
        <dbReference type="ARBA" id="ARBA00022692"/>
    </source>
</evidence>
<dbReference type="Proteomes" id="UP001202479">
    <property type="component" value="Unassembled WGS sequence"/>
</dbReference>
<sequence>MFKSIASIRLLGQSLSSRSISIRSSLPSRPFLLASSRQFSLSSRHSFQHSWTNSREKKPSSEEDNDDVIRRLREKLEERAKARREAQAAARNDDARRKKPQDKEKDKDEDDANLSEEEKQIRRELKKMASSKGYKFDPKKVKVYKIELKPLLNIMFIAGSSILLWIYLLTTLGDERNNQELSMQSFITNYLEKGLVTKLTVINKYAVEAQLIPGAMSSNTFTKSNGSPAVMFTIGSLEYFEDEMAQVQDRLQIPINERIPITYEEKGSWFNYLMPILPTVLLIGGLYYLTMRRMPGAGGGGGAGGVGGGPGGIFKIGKSKAKLFNQENEVKIKFKDVAGCDESKEEIMEFVKFLQDPEKYEKLGAKIPRGAILSGPPGTGKTLLAKATAGEAGVPFLSVSGSEFVEMFVGVGASRVRDLFKTAREMAPAIIFVDEIDAIGKERGNGRMGGNDERENTLNQLLVEMDGFDTTDHVVVLAGTNRPDVLDKALLRPGRFDRHISIDVPDVEGRKEIFKVHLKRIKLKCIEDIDIMQKDVDFAKFQQLKADAIEGLAGRLAALTPGFAGADIANCCNEGALIAARENDHSVETHHFEQAIERVVAGLEKKSRILSPEEKKTVAYHEAGHAICGWFLEFADPLVKVSIIPRGQGALGYAQYLPKDQYLTSQEQFRHRMIMALGGRVSEELHFDTVTSGASDDFKKITQMAQQMILNLGMSTKLGQICYDIGDNSGGFKVHKNYSEDTARMIDEEVKRLIDEAHTECTKLLKEKIKLVDAVAEELFKKEVLTREDMVRICGPRPFLERNDAFDKYVKGTDAFKGKPKEKKETGDDEENASGVEA</sequence>
<dbReference type="GO" id="GO:0030163">
    <property type="term" value="P:protein catabolic process"/>
    <property type="evidence" value="ECO:0007669"/>
    <property type="project" value="UniProtKB-ARBA"/>
</dbReference>
<evidence type="ECO:0000313" key="21">
    <source>
        <dbReference type="EMBL" id="KAI3402553.2"/>
    </source>
</evidence>
<evidence type="ECO:0000256" key="8">
    <source>
        <dbReference type="ARBA" id="ARBA00022741"/>
    </source>
</evidence>
<dbReference type="GO" id="GO:0034982">
    <property type="term" value="P:mitochondrial protein processing"/>
    <property type="evidence" value="ECO:0007669"/>
    <property type="project" value="TreeGrafter"/>
</dbReference>
<keyword evidence="12 19" id="KW-1133">Transmembrane helix</keyword>
<organism evidence="21 22">
    <name type="scientific">Candida oxycetoniae</name>
    <dbReference type="NCBI Taxonomy" id="497107"/>
    <lineage>
        <taxon>Eukaryota</taxon>
        <taxon>Fungi</taxon>
        <taxon>Dikarya</taxon>
        <taxon>Ascomycota</taxon>
        <taxon>Saccharomycotina</taxon>
        <taxon>Pichiomycetes</taxon>
        <taxon>Debaryomycetaceae</taxon>
        <taxon>Candida/Lodderomyces clade</taxon>
        <taxon>Candida</taxon>
    </lineage>
</organism>
<comment type="catalytic activity">
    <reaction evidence="16">
        <text>ATP + H2O = ADP + phosphate + H(+)</text>
        <dbReference type="Rhea" id="RHEA:13065"/>
        <dbReference type="ChEBI" id="CHEBI:15377"/>
        <dbReference type="ChEBI" id="CHEBI:15378"/>
        <dbReference type="ChEBI" id="CHEBI:30616"/>
        <dbReference type="ChEBI" id="CHEBI:43474"/>
        <dbReference type="ChEBI" id="CHEBI:456216"/>
    </reaction>
    <physiologicalReaction direction="left-to-right" evidence="16">
        <dbReference type="Rhea" id="RHEA:13066"/>
    </physiologicalReaction>
</comment>
<feature type="compositionally biased region" description="Basic and acidic residues" evidence="18">
    <location>
        <begin position="80"/>
        <end position="106"/>
    </location>
</feature>
<keyword evidence="7" id="KW-0479">Metal-binding</keyword>
<feature type="region of interest" description="Disordered" evidence="18">
    <location>
        <begin position="816"/>
        <end position="838"/>
    </location>
</feature>
<dbReference type="Gene3D" id="3.40.50.300">
    <property type="entry name" value="P-loop containing nucleotide triphosphate hydrolases"/>
    <property type="match status" value="1"/>
</dbReference>
<evidence type="ECO:0000256" key="2">
    <source>
        <dbReference type="ARBA" id="ARBA00004225"/>
    </source>
</evidence>
<dbReference type="FunFam" id="1.20.58.760:FF:000003">
    <property type="entry name" value="AFG3-like AAA ATPase 2"/>
    <property type="match status" value="1"/>
</dbReference>
<evidence type="ECO:0000256" key="19">
    <source>
        <dbReference type="SAM" id="Phobius"/>
    </source>
</evidence>
<feature type="region of interest" description="Disordered" evidence="18">
    <location>
        <begin position="44"/>
        <end position="68"/>
    </location>
</feature>
<dbReference type="Gene3D" id="1.20.58.760">
    <property type="entry name" value="Peptidase M41"/>
    <property type="match status" value="1"/>
</dbReference>
<reference evidence="21" key="1">
    <citation type="journal article" date="2022" name="DNA Res.">
        <title>Genome analysis of five recently described species of the CUG-Ser clade uncovers Candida theae as a new hybrid lineage with pathogenic potential in the Candida parapsilosis species complex.</title>
        <authorList>
            <person name="Mixao V."/>
            <person name="Del Olmo V."/>
            <person name="Hegedusova E."/>
            <person name="Saus E."/>
            <person name="Pryszcz L."/>
            <person name="Cillingova A."/>
            <person name="Nosek J."/>
            <person name="Gabaldon T."/>
        </authorList>
    </citation>
    <scope>NUCLEOTIDE SEQUENCE</scope>
    <source>
        <strain evidence="21">CBS 10844</strain>
    </source>
</reference>
<keyword evidence="9" id="KW-0378">Hydrolase</keyword>
<keyword evidence="5" id="KW-0645">Protease</keyword>
<keyword evidence="13" id="KW-0482">Metalloprotease</keyword>
<dbReference type="GO" id="GO:0005745">
    <property type="term" value="C:m-AAA complex"/>
    <property type="evidence" value="ECO:0007669"/>
    <property type="project" value="TreeGrafter"/>
</dbReference>
<evidence type="ECO:0000256" key="15">
    <source>
        <dbReference type="ARBA" id="ARBA00023136"/>
    </source>
</evidence>
<evidence type="ECO:0000256" key="10">
    <source>
        <dbReference type="ARBA" id="ARBA00022833"/>
    </source>
</evidence>
<dbReference type="InterPro" id="IPR011546">
    <property type="entry name" value="Pept_M41_FtsH_extracell"/>
</dbReference>
<evidence type="ECO:0000256" key="18">
    <source>
        <dbReference type="SAM" id="MobiDB-lite"/>
    </source>
</evidence>
<dbReference type="GO" id="GO:0016887">
    <property type="term" value="F:ATP hydrolysis activity"/>
    <property type="evidence" value="ECO:0007669"/>
    <property type="project" value="InterPro"/>
</dbReference>
<dbReference type="InterPro" id="IPR003959">
    <property type="entry name" value="ATPase_AAA_core"/>
</dbReference>
<dbReference type="SUPFAM" id="SSF140990">
    <property type="entry name" value="FtsH protease domain-like"/>
    <property type="match status" value="1"/>
</dbReference>
<evidence type="ECO:0000256" key="4">
    <source>
        <dbReference type="ARBA" id="ARBA00010550"/>
    </source>
</evidence>
<dbReference type="GO" id="GO:0097002">
    <property type="term" value="C:mitochondrial inner boundary membrane"/>
    <property type="evidence" value="ECO:0007669"/>
    <property type="project" value="UniProtKB-ARBA"/>
</dbReference>
<dbReference type="GeneID" id="73382260"/>
<dbReference type="InterPro" id="IPR005936">
    <property type="entry name" value="FtsH"/>
</dbReference>
<dbReference type="Gene3D" id="3.40.1690.20">
    <property type="match status" value="1"/>
</dbReference>
<dbReference type="RefSeq" id="XP_049178300.1">
    <property type="nucleotide sequence ID" value="XM_049326106.1"/>
</dbReference>
<name>A0AAI9STK3_9ASCO</name>
<evidence type="ECO:0000256" key="12">
    <source>
        <dbReference type="ARBA" id="ARBA00022989"/>
    </source>
</evidence>
<dbReference type="Pfam" id="PF06480">
    <property type="entry name" value="FtsH_ext"/>
    <property type="match status" value="1"/>
</dbReference>
<dbReference type="InterPro" id="IPR037219">
    <property type="entry name" value="Peptidase_M41-like"/>
</dbReference>
<evidence type="ECO:0000256" key="3">
    <source>
        <dbReference type="ARBA" id="ARBA00010044"/>
    </source>
</evidence>
<gene>
    <name evidence="21" type="ORF">KGF56_004645</name>
</gene>
<comment type="subunit">
    <text evidence="17">Component of the 850 kDa m-AAA protease complex, a heterohexamer composed of YTA12/RCA1 and YTA10/AFG3. Associates with the prohibitin complex, composed of PHB1 and PHB2, inhibiting the activity of the m-AAA protease complex.</text>
</comment>
<dbReference type="SUPFAM" id="SSF52540">
    <property type="entry name" value="P-loop containing nucleoside triphosphate hydrolases"/>
    <property type="match status" value="1"/>
</dbReference>
<evidence type="ECO:0000256" key="1">
    <source>
        <dbReference type="ARBA" id="ARBA00001947"/>
    </source>
</evidence>
<dbReference type="EMBL" id="JAHUZD010000143">
    <property type="protein sequence ID" value="KAI3402553.2"/>
    <property type="molecule type" value="Genomic_DNA"/>
</dbReference>
<keyword evidence="11" id="KW-0067">ATP-binding</keyword>
<dbReference type="SMART" id="SM00382">
    <property type="entry name" value="AAA"/>
    <property type="match status" value="1"/>
</dbReference>
<evidence type="ECO:0000259" key="20">
    <source>
        <dbReference type="SMART" id="SM00382"/>
    </source>
</evidence>
<accession>A0AAI9STK3</accession>
<feature type="transmembrane region" description="Helical" evidence="19">
    <location>
        <begin position="150"/>
        <end position="168"/>
    </location>
</feature>
<dbReference type="GO" id="GO:0140567">
    <property type="term" value="F:membrane protein dislocase activity"/>
    <property type="evidence" value="ECO:0007669"/>
    <property type="project" value="UniProtKB-ARBA"/>
</dbReference>
<comment type="similarity">
    <text evidence="3">In the C-terminal section; belongs to the peptidase M41 family.</text>
</comment>
<feature type="compositionally biased region" description="Basic and acidic residues" evidence="18">
    <location>
        <begin position="54"/>
        <end position="68"/>
    </location>
</feature>
<keyword evidence="10" id="KW-0862">Zinc</keyword>
<dbReference type="Pfam" id="PF00004">
    <property type="entry name" value="AAA"/>
    <property type="match status" value="1"/>
</dbReference>
<dbReference type="GO" id="GO:0046872">
    <property type="term" value="F:metal ion binding"/>
    <property type="evidence" value="ECO:0007669"/>
    <property type="project" value="UniProtKB-KW"/>
</dbReference>
<keyword evidence="14" id="KW-0496">Mitochondrion</keyword>
<feature type="compositionally biased region" description="Basic and acidic residues" evidence="18">
    <location>
        <begin position="816"/>
        <end position="826"/>
    </location>
</feature>
<comment type="cofactor">
    <cofactor evidence="1">
        <name>Zn(2+)</name>
        <dbReference type="ChEBI" id="CHEBI:29105"/>
    </cofactor>
</comment>
<comment type="caution">
    <text evidence="21">The sequence shown here is derived from an EMBL/GenBank/DDBJ whole genome shotgun (WGS) entry which is preliminary data.</text>
</comment>
<evidence type="ECO:0000313" key="22">
    <source>
        <dbReference type="Proteomes" id="UP001202479"/>
    </source>
</evidence>
<dbReference type="PANTHER" id="PTHR43655">
    <property type="entry name" value="ATP-DEPENDENT PROTEASE"/>
    <property type="match status" value="1"/>
</dbReference>
<evidence type="ECO:0000256" key="11">
    <source>
        <dbReference type="ARBA" id="ARBA00022840"/>
    </source>
</evidence>
<dbReference type="GO" id="GO:0065003">
    <property type="term" value="P:protein-containing complex assembly"/>
    <property type="evidence" value="ECO:0007669"/>
    <property type="project" value="UniProtKB-ARBA"/>
</dbReference>
<dbReference type="GO" id="GO:0004222">
    <property type="term" value="F:metalloendopeptidase activity"/>
    <property type="evidence" value="ECO:0007669"/>
    <property type="project" value="InterPro"/>
</dbReference>
<feature type="region of interest" description="Disordered" evidence="18">
    <location>
        <begin position="80"/>
        <end position="120"/>
    </location>
</feature>
<proteinExistence type="inferred from homology"/>
<dbReference type="Pfam" id="PF01434">
    <property type="entry name" value="Peptidase_M41"/>
    <property type="match status" value="1"/>
</dbReference>
<evidence type="ECO:0000256" key="5">
    <source>
        <dbReference type="ARBA" id="ARBA00022670"/>
    </source>
</evidence>
<dbReference type="PROSITE" id="PS00674">
    <property type="entry name" value="AAA"/>
    <property type="match status" value="1"/>
</dbReference>
<dbReference type="InterPro" id="IPR003960">
    <property type="entry name" value="ATPase_AAA_CS"/>
</dbReference>
<dbReference type="FunFam" id="3.40.50.300:FF:000001">
    <property type="entry name" value="ATP-dependent zinc metalloprotease FtsH"/>
    <property type="match status" value="1"/>
</dbReference>
<dbReference type="PANTHER" id="PTHR43655:SF2">
    <property type="entry name" value="AFG3 LIKE MATRIX AAA PEPTIDASE SUBUNIT 2, ISOFORM A"/>
    <property type="match status" value="1"/>
</dbReference>
<dbReference type="AlphaFoldDB" id="A0AAI9STK3"/>